<dbReference type="Pfam" id="PF00563">
    <property type="entry name" value="EAL"/>
    <property type="match status" value="1"/>
</dbReference>
<dbReference type="SUPFAM" id="SSF54631">
    <property type="entry name" value="CBS-domain pair"/>
    <property type="match status" value="1"/>
</dbReference>
<evidence type="ECO:0000259" key="1">
    <source>
        <dbReference type="PROSITE" id="PS50112"/>
    </source>
</evidence>
<evidence type="ECO:0000313" key="4">
    <source>
        <dbReference type="Proteomes" id="UP000030071"/>
    </source>
</evidence>
<dbReference type="InterPro" id="IPR035965">
    <property type="entry name" value="PAS-like_dom_sf"/>
</dbReference>
<evidence type="ECO:0000313" key="3">
    <source>
        <dbReference type="EMBL" id="AIW14424.1"/>
    </source>
</evidence>
<dbReference type="SUPFAM" id="SSF55785">
    <property type="entry name" value="PYP-like sensor domain (PAS domain)"/>
    <property type="match status" value="1"/>
</dbReference>
<dbReference type="InterPro" id="IPR046342">
    <property type="entry name" value="CBS_dom_sf"/>
</dbReference>
<dbReference type="PANTHER" id="PTHR33121">
    <property type="entry name" value="CYCLIC DI-GMP PHOSPHODIESTERASE PDEF"/>
    <property type="match status" value="1"/>
</dbReference>
<dbReference type="eggNOG" id="COG2200">
    <property type="taxonomic scope" value="Bacteria"/>
</dbReference>
<dbReference type="Gene3D" id="3.30.70.270">
    <property type="match status" value="1"/>
</dbReference>
<dbReference type="SMART" id="SM00091">
    <property type="entry name" value="PAS"/>
    <property type="match status" value="1"/>
</dbReference>
<dbReference type="AlphaFoldDB" id="A0A0A0SJM0"/>
<dbReference type="GeneID" id="23444944"/>
<accession>A0A0A0SJM0</accession>
<dbReference type="CDD" id="cd00130">
    <property type="entry name" value="PAS"/>
    <property type="match status" value="1"/>
</dbReference>
<dbReference type="CDD" id="cd01948">
    <property type="entry name" value="EAL"/>
    <property type="match status" value="1"/>
</dbReference>
<gene>
    <name evidence="3" type="ORF">IX91_09450</name>
</gene>
<dbReference type="InterPro" id="IPR050706">
    <property type="entry name" value="Cyclic-di-GMP_PDE-like"/>
</dbReference>
<feature type="domain" description="EAL" evidence="2">
    <location>
        <begin position="419"/>
        <end position="674"/>
    </location>
</feature>
<dbReference type="EMBL" id="CP009354">
    <property type="protein sequence ID" value="AIW14424.1"/>
    <property type="molecule type" value="Genomic_DNA"/>
</dbReference>
<sequence>MTTVLEERLDERRVEGRKPKYSVYDWYLNLKTHVFECDDEAKCLLVGEPSSSLTAKALFDLLPKSQRKVVKNAFQAALDSGERTYTHCCLLNSVSLFVYVEIVIDRVSAFELKGTISPCLNIASRHEAAEVFYSVFENPHHGIIVTDSDTRILACNHHFENLTGYLRNEIVGLKTQLFNAGKHSKAYYQQLWKLIELNGYWNGTILSRRANGTVFPQDLTIHRVRPGNGETYFVGFSSDLSSQLDRIEDIESGGIDLLTQLPSKETFLEQTDEVCRQLEKGQGVVVLAIQAAFSQDLSQEVKRQFAAYLKDNTKVLCTGYIGHDCFVVALAYSYQQPTQVVSAIGRSIKKLFHSFKHAPASVAAALKEGASGVSVFDVDATNPNQLVSHAYQAVLELHSGQTRRINFYDRHIHNQIERKKSLEEFVLRTLENKEIEVYFQPIVDINQNRIDKFEALCRFPNAEEYAASTQELIGVVEDLDKVVQLDDIVMSIAIEQLPELRRLFGSQVKLSLNRSLKTSNEMNQILERTAMLLDIAKVNPEAITLEFTESAYFESTNKNKQIVSVLRDAGVAIAVDDFGTGSASFRYLKECYFDILKIDRDFIRSITFQSRQYHIVQSVIQLAKRLELKVVAEGVETEEELKILSNLGVDYIQGYYFSKPLPISELQQVTNYCQLSLGETEVKADSLIHLVEHSHHVDAGEPLSLVYQYFADGFNDYLPVVEDKVCVGYIDRANMNLHLTPNMGTDHESNKENAYWHKPANRLMLPVKTKVAWETSQSEIPCLVAKTTPFPWVLVDEQGLFKGIVSSKTVLEYLVNNNSVT</sequence>
<dbReference type="InterPro" id="IPR001633">
    <property type="entry name" value="EAL_dom"/>
</dbReference>
<dbReference type="InterPro" id="IPR043128">
    <property type="entry name" value="Rev_trsase/Diguanyl_cyclase"/>
</dbReference>
<dbReference type="HOGENOM" id="CLU_018179_0_0_6"/>
<evidence type="ECO:0008006" key="5">
    <source>
        <dbReference type="Google" id="ProtNLM"/>
    </source>
</evidence>
<dbReference type="Pfam" id="PF13426">
    <property type="entry name" value="PAS_9"/>
    <property type="match status" value="1"/>
</dbReference>
<dbReference type="Gene3D" id="3.20.20.450">
    <property type="entry name" value="EAL domain"/>
    <property type="match status" value="1"/>
</dbReference>
<dbReference type="RefSeq" id="WP_004749299.1">
    <property type="nucleotide sequence ID" value="NZ_CP009354.1"/>
</dbReference>
<dbReference type="GO" id="GO:0071111">
    <property type="term" value="F:cyclic-guanylate-specific phosphodiesterase activity"/>
    <property type="evidence" value="ECO:0007669"/>
    <property type="project" value="InterPro"/>
</dbReference>
<dbReference type="Gene3D" id="3.30.450.20">
    <property type="entry name" value="PAS domain"/>
    <property type="match status" value="1"/>
</dbReference>
<dbReference type="PANTHER" id="PTHR33121:SF79">
    <property type="entry name" value="CYCLIC DI-GMP PHOSPHODIESTERASE PDED-RELATED"/>
    <property type="match status" value="1"/>
</dbReference>
<dbReference type="KEGG" id="vtu:IX91_09450"/>
<dbReference type="InterPro" id="IPR035919">
    <property type="entry name" value="EAL_sf"/>
</dbReference>
<dbReference type="STRING" id="1051646.IX91_09450"/>
<dbReference type="NCBIfam" id="TIGR00229">
    <property type="entry name" value="sensory_box"/>
    <property type="match status" value="1"/>
</dbReference>
<protein>
    <recommendedName>
        <fullName evidence="5">Diguanylate cyclase</fullName>
    </recommendedName>
</protein>
<dbReference type="Proteomes" id="UP000030071">
    <property type="component" value="Chromosome 1"/>
</dbReference>
<dbReference type="SMART" id="SM00052">
    <property type="entry name" value="EAL"/>
    <property type="match status" value="1"/>
</dbReference>
<organism evidence="3 4">
    <name type="scientific">Vibrio tubiashii ATCC 19109</name>
    <dbReference type="NCBI Taxonomy" id="1051646"/>
    <lineage>
        <taxon>Bacteria</taxon>
        <taxon>Pseudomonadati</taxon>
        <taxon>Pseudomonadota</taxon>
        <taxon>Gammaproteobacteria</taxon>
        <taxon>Vibrionales</taxon>
        <taxon>Vibrionaceae</taxon>
        <taxon>Vibrio</taxon>
        <taxon>Vibrio oreintalis group</taxon>
    </lineage>
</organism>
<dbReference type="SUPFAM" id="SSF141868">
    <property type="entry name" value="EAL domain-like"/>
    <property type="match status" value="1"/>
</dbReference>
<proteinExistence type="predicted"/>
<dbReference type="PATRIC" id="fig|1051646.9.peg.1878"/>
<feature type="domain" description="PAS" evidence="1">
    <location>
        <begin position="128"/>
        <end position="172"/>
    </location>
</feature>
<dbReference type="PROSITE" id="PS50112">
    <property type="entry name" value="PAS"/>
    <property type="match status" value="1"/>
</dbReference>
<reference evidence="3 4" key="1">
    <citation type="submission" date="2014-08" db="EMBL/GenBank/DDBJ databases">
        <title>First Complete Genome Sequence of the Shellfish Pathogen Vibrio tubiashii.</title>
        <authorList>
            <person name="Richards G.P."/>
            <person name="Needleman D.S."/>
            <person name="Watson M.A."/>
            <person name="Bono J.L."/>
        </authorList>
    </citation>
    <scope>NUCLEOTIDE SEQUENCE [LARGE SCALE GENOMIC DNA]</scope>
    <source>
        <strain evidence="3 4">ATCC 19109</strain>
    </source>
</reference>
<dbReference type="PROSITE" id="PS50883">
    <property type="entry name" value="EAL"/>
    <property type="match status" value="1"/>
</dbReference>
<dbReference type="InterPro" id="IPR000014">
    <property type="entry name" value="PAS"/>
</dbReference>
<name>A0A0A0SJM0_9VIBR</name>
<evidence type="ECO:0000259" key="2">
    <source>
        <dbReference type="PROSITE" id="PS50883"/>
    </source>
</evidence>